<name>A0AAN6EYT7_EXODE</name>
<reference evidence="3" key="1">
    <citation type="submission" date="2023-01" db="EMBL/GenBank/DDBJ databases">
        <title>Exophiala dermititidis isolated from Cystic Fibrosis Patient.</title>
        <authorList>
            <person name="Kurbessoian T."/>
            <person name="Crocker A."/>
            <person name="Murante D."/>
            <person name="Hogan D.A."/>
            <person name="Stajich J.E."/>
        </authorList>
    </citation>
    <scope>NUCLEOTIDE SEQUENCE</scope>
    <source>
        <strain evidence="3">Ex8</strain>
    </source>
</reference>
<feature type="coiled-coil region" evidence="1">
    <location>
        <begin position="464"/>
        <end position="537"/>
    </location>
</feature>
<dbReference type="AlphaFoldDB" id="A0AAN6EYT7"/>
<keyword evidence="1" id="KW-0175">Coiled coil</keyword>
<evidence type="ECO:0000256" key="2">
    <source>
        <dbReference type="SAM" id="MobiDB-lite"/>
    </source>
</evidence>
<organism evidence="3 4">
    <name type="scientific">Exophiala dermatitidis</name>
    <name type="common">Black yeast-like fungus</name>
    <name type="synonym">Wangiella dermatitidis</name>
    <dbReference type="NCBI Taxonomy" id="5970"/>
    <lineage>
        <taxon>Eukaryota</taxon>
        <taxon>Fungi</taxon>
        <taxon>Dikarya</taxon>
        <taxon>Ascomycota</taxon>
        <taxon>Pezizomycotina</taxon>
        <taxon>Eurotiomycetes</taxon>
        <taxon>Chaetothyriomycetidae</taxon>
        <taxon>Chaetothyriales</taxon>
        <taxon>Herpotrichiellaceae</taxon>
        <taxon>Exophiala</taxon>
    </lineage>
</organism>
<feature type="region of interest" description="Disordered" evidence="2">
    <location>
        <begin position="90"/>
        <end position="124"/>
    </location>
</feature>
<sequence>MGTMPEDLQWFAQRTIALAAEARDTLQQNRAALPSVPVSLSDADPAIATLQDGALITTRQKELFWYWDMFGVIGLTYCIRQIAVEEAHAEDQTGVNAKGLKRKRTSTPEHNSSVDNDYDDPDDHSSWRKLVQDCDKREHSRALFYISSLPAEVITALIREDLPSKMQERQFKHKYSKQVEIQNTPGTHNVYIARALKPAPTHGPQDGNVAPCSSESTSDSMLTGWGLSLRQMKEVVDTVTKYINVGSDGSEALALAIDSHGADLIDSLDYTAQRKFGAGNNKDNFEGHRLWTENFRSNYLYHLDQLKEKGMDQRLDQPLRRCLTYTGLSKNVLGRVPKHWNPGDSGSPLLGLLLAVCQHLFGKDFDIKDSTYQVFRTVQVEDIGLDEMLTCILTSANARDGGLNFTWPGGSTGNRSSLDDANYLEGLKKNRDYIRDTGYQAANIQDSCDRIHRARRTLGLTIQNRQTLKEVEAENEELSELIEEVETEAKWLAAVDQNLTLERVLEAEEARKLEREAREAEEEALQAERDIELARLLKELEQEQ</sequence>
<gene>
    <name evidence="3" type="ORF">HRR80_001924</name>
</gene>
<accession>A0AAN6EYT7</accession>
<dbReference type="EMBL" id="JAJGCB010000003">
    <property type="protein sequence ID" value="KAJ8993409.1"/>
    <property type="molecule type" value="Genomic_DNA"/>
</dbReference>
<evidence type="ECO:0000256" key="1">
    <source>
        <dbReference type="SAM" id="Coils"/>
    </source>
</evidence>
<dbReference type="Proteomes" id="UP001161757">
    <property type="component" value="Unassembled WGS sequence"/>
</dbReference>
<proteinExistence type="predicted"/>
<evidence type="ECO:0000313" key="3">
    <source>
        <dbReference type="EMBL" id="KAJ8993409.1"/>
    </source>
</evidence>
<protein>
    <submittedName>
        <fullName evidence="3">Uncharacterized protein</fullName>
    </submittedName>
</protein>
<comment type="caution">
    <text evidence="3">The sequence shown here is derived from an EMBL/GenBank/DDBJ whole genome shotgun (WGS) entry which is preliminary data.</text>
</comment>
<evidence type="ECO:0000313" key="4">
    <source>
        <dbReference type="Proteomes" id="UP001161757"/>
    </source>
</evidence>